<reference evidence="1" key="1">
    <citation type="journal article" date="2015" name="Nature">
        <title>Complex archaea that bridge the gap between prokaryotes and eukaryotes.</title>
        <authorList>
            <person name="Spang A."/>
            <person name="Saw J.H."/>
            <person name="Jorgensen S.L."/>
            <person name="Zaremba-Niedzwiedzka K."/>
            <person name="Martijn J."/>
            <person name="Lind A.E."/>
            <person name="van Eijk R."/>
            <person name="Schleper C."/>
            <person name="Guy L."/>
            <person name="Ettema T.J."/>
        </authorList>
    </citation>
    <scope>NUCLEOTIDE SEQUENCE</scope>
</reference>
<dbReference type="EMBL" id="LAZR01000224">
    <property type="protein sequence ID" value="KKN80865.1"/>
    <property type="molecule type" value="Genomic_DNA"/>
</dbReference>
<gene>
    <name evidence="1" type="ORF">LCGC14_0325290</name>
</gene>
<comment type="caution">
    <text evidence="1">The sequence shown here is derived from an EMBL/GenBank/DDBJ whole genome shotgun (WGS) entry which is preliminary data.</text>
</comment>
<sequence length="67" mass="7340">MAVMHWSRSVRFSSASGLKKRSLQWWDDDIDDRAKPLCEQGAGGVSTIGAICDETGHIPINLVKQLG</sequence>
<organism evidence="1">
    <name type="scientific">marine sediment metagenome</name>
    <dbReference type="NCBI Taxonomy" id="412755"/>
    <lineage>
        <taxon>unclassified sequences</taxon>
        <taxon>metagenomes</taxon>
        <taxon>ecological metagenomes</taxon>
    </lineage>
</organism>
<accession>A0A0F9TI23</accession>
<proteinExistence type="predicted"/>
<dbReference type="AlphaFoldDB" id="A0A0F9TI23"/>
<name>A0A0F9TI23_9ZZZZ</name>
<protein>
    <submittedName>
        <fullName evidence="1">Uncharacterized protein</fullName>
    </submittedName>
</protein>
<evidence type="ECO:0000313" key="1">
    <source>
        <dbReference type="EMBL" id="KKN80865.1"/>
    </source>
</evidence>